<evidence type="ECO:0000256" key="1">
    <source>
        <dbReference type="ARBA" id="ARBA00022729"/>
    </source>
</evidence>
<dbReference type="AlphaFoldDB" id="G5K2Q4"/>
<dbReference type="InterPro" id="IPR037873">
    <property type="entry name" value="BamE-like"/>
</dbReference>
<dbReference type="Pfam" id="PF12978">
    <property type="entry name" value="DUF3862"/>
    <property type="match status" value="1"/>
</dbReference>
<protein>
    <recommendedName>
        <fullName evidence="4">Lipoprotein</fullName>
    </recommendedName>
</protein>
<dbReference type="EMBL" id="AEUX02000006">
    <property type="protein sequence ID" value="EHI69447.1"/>
    <property type="molecule type" value="Genomic_DNA"/>
</dbReference>
<dbReference type="STRING" id="764299.STRIC_1070"/>
<proteinExistence type="predicted"/>
<comment type="caution">
    <text evidence="2">The sequence shown here is derived from an EMBL/GenBank/DDBJ whole genome shotgun (WGS) entry which is preliminary data.</text>
</comment>
<dbReference type="Proteomes" id="UP000003330">
    <property type="component" value="Unassembled WGS sequence"/>
</dbReference>
<evidence type="ECO:0000313" key="3">
    <source>
        <dbReference type="Proteomes" id="UP000003330"/>
    </source>
</evidence>
<evidence type="ECO:0008006" key="4">
    <source>
        <dbReference type="Google" id="ProtNLM"/>
    </source>
</evidence>
<dbReference type="Gene3D" id="3.30.1450.10">
    <property type="match status" value="1"/>
</dbReference>
<reference evidence="2 3" key="1">
    <citation type="journal article" date="2014" name="Int. J. Syst. Evol. Microbiol.">
        <title>Phylogenomics and the dynamic genome evolution of the genus Streptococcus.</title>
        <authorList>
            <consortium name="The Broad Institute Genome Sequencing Platform"/>
            <person name="Richards V.P."/>
            <person name="Palmer S.R."/>
            <person name="Pavinski Bitar P.D."/>
            <person name="Qin X."/>
            <person name="Weinstock G.M."/>
            <person name="Highlander S.K."/>
            <person name="Town C.D."/>
            <person name="Burne R.A."/>
            <person name="Stanhope M.J."/>
        </authorList>
    </citation>
    <scope>NUCLEOTIDE SEQUENCE [LARGE SCALE GENOMIC DNA]</scope>
    <source>
        <strain evidence="2 3">707-05</strain>
    </source>
</reference>
<evidence type="ECO:0000313" key="2">
    <source>
        <dbReference type="EMBL" id="EHI69447.1"/>
    </source>
</evidence>
<gene>
    <name evidence="2" type="ORF">STRIC_1070</name>
</gene>
<name>G5K2Q4_9STRE</name>
<keyword evidence="3" id="KW-1185">Reference proteome</keyword>
<accession>G5K2Q4</accession>
<sequence>MNYEEAKKILTQPDNYSQAASSDKESLQAVWISGLKTHAQGAHISLLFENNQLVEMSQIGLTD</sequence>
<dbReference type="InterPro" id="IPR024418">
    <property type="entry name" value="DUF3862"/>
</dbReference>
<organism evidence="2 3">
    <name type="scientific">Streptococcus ictaluri 707-05</name>
    <dbReference type="NCBI Taxonomy" id="764299"/>
    <lineage>
        <taxon>Bacteria</taxon>
        <taxon>Bacillati</taxon>
        <taxon>Bacillota</taxon>
        <taxon>Bacilli</taxon>
        <taxon>Lactobacillales</taxon>
        <taxon>Streptococcaceae</taxon>
        <taxon>Streptococcus</taxon>
    </lineage>
</organism>
<keyword evidence="1" id="KW-0732">Signal</keyword>